<dbReference type="HOGENOM" id="CLU_1175819_0_0_1"/>
<dbReference type="AlphaFoldDB" id="A0A0C3B800"/>
<keyword evidence="3" id="KW-1185">Reference proteome</keyword>
<dbReference type="Proteomes" id="UP000054166">
    <property type="component" value="Unassembled WGS sequence"/>
</dbReference>
<evidence type="ECO:0000313" key="3">
    <source>
        <dbReference type="Proteomes" id="UP000054166"/>
    </source>
</evidence>
<organism evidence="2 3">
    <name type="scientific">Piloderma croceum (strain F 1598)</name>
    <dbReference type="NCBI Taxonomy" id="765440"/>
    <lineage>
        <taxon>Eukaryota</taxon>
        <taxon>Fungi</taxon>
        <taxon>Dikarya</taxon>
        <taxon>Basidiomycota</taxon>
        <taxon>Agaricomycotina</taxon>
        <taxon>Agaricomycetes</taxon>
        <taxon>Agaricomycetidae</taxon>
        <taxon>Atheliales</taxon>
        <taxon>Atheliaceae</taxon>
        <taxon>Piloderma</taxon>
    </lineage>
</organism>
<dbReference type="EMBL" id="KN832994">
    <property type="protein sequence ID" value="KIM82433.1"/>
    <property type="molecule type" value="Genomic_DNA"/>
</dbReference>
<proteinExistence type="predicted"/>
<sequence>MTNYPKIDLRARYGMSVEIARPIQKHSPKVSFVYRHQIHCWITVDSSKARRRGIIVVAANYIPDICTEEKLFIREYPVLHIMRNDWEGSIVEGDGSSGLPKSTFSFGTAIASEGPTQVPRRFQSFMHRVMPKVQNPQEKTGQGIIIHTHVHRGWDHTNLRWQKVVWPELDCDLQPLQGRSTAAWRLDWRGQGAENAEDPSSAEIDAESESSIMDEEPATDLELAVKPVKGKAREVA</sequence>
<dbReference type="InParanoid" id="A0A0C3B800"/>
<reference evidence="2 3" key="1">
    <citation type="submission" date="2014-04" db="EMBL/GenBank/DDBJ databases">
        <authorList>
            <consortium name="DOE Joint Genome Institute"/>
            <person name="Kuo A."/>
            <person name="Tarkka M."/>
            <person name="Buscot F."/>
            <person name="Kohler A."/>
            <person name="Nagy L.G."/>
            <person name="Floudas D."/>
            <person name="Copeland A."/>
            <person name="Barry K.W."/>
            <person name="Cichocki N."/>
            <person name="Veneault-Fourrey C."/>
            <person name="LaButti K."/>
            <person name="Lindquist E.A."/>
            <person name="Lipzen A."/>
            <person name="Lundell T."/>
            <person name="Morin E."/>
            <person name="Murat C."/>
            <person name="Sun H."/>
            <person name="Tunlid A."/>
            <person name="Henrissat B."/>
            <person name="Grigoriev I.V."/>
            <person name="Hibbett D.S."/>
            <person name="Martin F."/>
            <person name="Nordberg H.P."/>
            <person name="Cantor M.N."/>
            <person name="Hua S.X."/>
        </authorList>
    </citation>
    <scope>NUCLEOTIDE SEQUENCE [LARGE SCALE GENOMIC DNA]</scope>
    <source>
        <strain evidence="2 3">F 1598</strain>
    </source>
</reference>
<evidence type="ECO:0000256" key="1">
    <source>
        <dbReference type="SAM" id="MobiDB-lite"/>
    </source>
</evidence>
<accession>A0A0C3B800</accession>
<feature type="region of interest" description="Disordered" evidence="1">
    <location>
        <begin position="190"/>
        <end position="236"/>
    </location>
</feature>
<feature type="compositionally biased region" description="Acidic residues" evidence="1">
    <location>
        <begin position="204"/>
        <end position="219"/>
    </location>
</feature>
<dbReference type="OrthoDB" id="3027743at2759"/>
<gene>
    <name evidence="2" type="ORF">PILCRDRAFT_820275</name>
</gene>
<protein>
    <submittedName>
        <fullName evidence="2">Uncharacterized protein</fullName>
    </submittedName>
</protein>
<name>A0A0C3B800_PILCF</name>
<reference evidence="3" key="2">
    <citation type="submission" date="2015-01" db="EMBL/GenBank/DDBJ databases">
        <title>Evolutionary Origins and Diversification of the Mycorrhizal Mutualists.</title>
        <authorList>
            <consortium name="DOE Joint Genome Institute"/>
            <consortium name="Mycorrhizal Genomics Consortium"/>
            <person name="Kohler A."/>
            <person name="Kuo A."/>
            <person name="Nagy L.G."/>
            <person name="Floudas D."/>
            <person name="Copeland A."/>
            <person name="Barry K.W."/>
            <person name="Cichocki N."/>
            <person name="Veneault-Fourrey C."/>
            <person name="LaButti K."/>
            <person name="Lindquist E.A."/>
            <person name="Lipzen A."/>
            <person name="Lundell T."/>
            <person name="Morin E."/>
            <person name="Murat C."/>
            <person name="Riley R."/>
            <person name="Ohm R."/>
            <person name="Sun H."/>
            <person name="Tunlid A."/>
            <person name="Henrissat B."/>
            <person name="Grigoriev I.V."/>
            <person name="Hibbett D.S."/>
            <person name="Martin F."/>
        </authorList>
    </citation>
    <scope>NUCLEOTIDE SEQUENCE [LARGE SCALE GENOMIC DNA]</scope>
    <source>
        <strain evidence="3">F 1598</strain>
    </source>
</reference>
<evidence type="ECO:0000313" key="2">
    <source>
        <dbReference type="EMBL" id="KIM82433.1"/>
    </source>
</evidence>